<dbReference type="PANTHER" id="PTHR22916:SF3">
    <property type="entry name" value="UDP-GLCNAC:BETAGAL BETA-1,3-N-ACETYLGLUCOSAMINYLTRANSFERASE-LIKE PROTEIN 1"/>
    <property type="match status" value="1"/>
</dbReference>
<dbReference type="SUPFAM" id="SSF53448">
    <property type="entry name" value="Nucleotide-diphospho-sugar transferases"/>
    <property type="match status" value="1"/>
</dbReference>
<dbReference type="PANTHER" id="PTHR22916">
    <property type="entry name" value="GLYCOSYLTRANSFERASE"/>
    <property type="match status" value="1"/>
</dbReference>
<dbReference type="InterPro" id="IPR001173">
    <property type="entry name" value="Glyco_trans_2-like"/>
</dbReference>
<gene>
    <name evidence="2" type="ORF">SAMN02745163_03089</name>
</gene>
<dbReference type="Proteomes" id="UP000184310">
    <property type="component" value="Unassembled WGS sequence"/>
</dbReference>
<dbReference type="AlphaFoldDB" id="A0A1M6PAK4"/>
<dbReference type="OrthoDB" id="9785185at2"/>
<evidence type="ECO:0000259" key="1">
    <source>
        <dbReference type="Pfam" id="PF00535"/>
    </source>
</evidence>
<dbReference type="EMBL" id="FQZB01000013">
    <property type="protein sequence ID" value="SHK05001.1"/>
    <property type="molecule type" value="Genomic_DNA"/>
</dbReference>
<dbReference type="CDD" id="cd00761">
    <property type="entry name" value="Glyco_tranf_GTA_type"/>
    <property type="match status" value="1"/>
</dbReference>
<sequence length="330" mass="38442">MKANLFLSIIIPMYNTEDYVTKCLESLNKQKDKDFEILLIDDGSTDKSYLTAIRYLENTDLKYKITKQSNKGQSIARNVGITEASGEYILFLDSDDFVSENLISCLKNNIKKEKFDVVLFNYNRVNSDYKVMNNKKVNLDFSNISGMDILYAYKDNKFSLWTSSLVYSRGFLQENKMNYLENVYGAEDLNFIFKALILANKITYIDKELSYYYQRKNSLTNSPNILKNITVIDAFEDVVKFVGENNIDSEIIDIIEREFIPEHIMYQILGTLNKDTVSDVKGILNLKTVKGYLKRAKYETTRYGKIFFVWIKLAAYVPNIFIKQYLKKKS</sequence>
<dbReference type="InterPro" id="IPR029044">
    <property type="entry name" value="Nucleotide-diphossugar_trans"/>
</dbReference>
<name>A0A1M6PAK4_9CLOT</name>
<reference evidence="2 3" key="1">
    <citation type="submission" date="2016-11" db="EMBL/GenBank/DDBJ databases">
        <authorList>
            <person name="Jaros S."/>
            <person name="Januszkiewicz K."/>
            <person name="Wedrychowicz H."/>
        </authorList>
    </citation>
    <scope>NUCLEOTIDE SEQUENCE [LARGE SCALE GENOMIC DNA]</scope>
    <source>
        <strain evidence="2 3">DSM 21758</strain>
    </source>
</reference>
<protein>
    <recommendedName>
        <fullName evidence="1">Glycosyltransferase 2-like domain-containing protein</fullName>
    </recommendedName>
</protein>
<dbReference type="Pfam" id="PF00535">
    <property type="entry name" value="Glycos_transf_2"/>
    <property type="match status" value="1"/>
</dbReference>
<dbReference type="GO" id="GO:0016758">
    <property type="term" value="F:hexosyltransferase activity"/>
    <property type="evidence" value="ECO:0007669"/>
    <property type="project" value="UniProtKB-ARBA"/>
</dbReference>
<evidence type="ECO:0000313" key="3">
    <source>
        <dbReference type="Proteomes" id="UP000184310"/>
    </source>
</evidence>
<evidence type="ECO:0000313" key="2">
    <source>
        <dbReference type="EMBL" id="SHK05001.1"/>
    </source>
</evidence>
<dbReference type="STRING" id="1121302.SAMN02745163_03089"/>
<proteinExistence type="predicted"/>
<organism evidence="2 3">
    <name type="scientific">Clostridium cavendishii DSM 21758</name>
    <dbReference type="NCBI Taxonomy" id="1121302"/>
    <lineage>
        <taxon>Bacteria</taxon>
        <taxon>Bacillati</taxon>
        <taxon>Bacillota</taxon>
        <taxon>Clostridia</taxon>
        <taxon>Eubacteriales</taxon>
        <taxon>Clostridiaceae</taxon>
        <taxon>Clostridium</taxon>
    </lineage>
</organism>
<keyword evidence="3" id="KW-1185">Reference proteome</keyword>
<accession>A0A1M6PAK4</accession>
<feature type="domain" description="Glycosyltransferase 2-like" evidence="1">
    <location>
        <begin position="8"/>
        <end position="154"/>
    </location>
</feature>
<dbReference type="RefSeq" id="WP_072989706.1">
    <property type="nucleotide sequence ID" value="NZ_FQZB01000013.1"/>
</dbReference>
<dbReference type="Gene3D" id="3.90.550.10">
    <property type="entry name" value="Spore Coat Polysaccharide Biosynthesis Protein SpsA, Chain A"/>
    <property type="match status" value="1"/>
</dbReference>